<dbReference type="EMBL" id="PDCJ01000001">
    <property type="protein sequence ID" value="PEG31153.1"/>
    <property type="molecule type" value="Genomic_DNA"/>
</dbReference>
<proteinExistence type="predicted"/>
<dbReference type="EMBL" id="CAKJVE010000004">
    <property type="protein sequence ID" value="CAG9707929.1"/>
    <property type="molecule type" value="Genomic_DNA"/>
</dbReference>
<dbReference type="GeneID" id="68877440"/>
<dbReference type="STRING" id="137838.GCA_001458595_02539"/>
<gene>
    <name evidence="1" type="ORF">CNEO_43325</name>
    <name evidence="3" type="ORF">CNEONATNEC25_02065</name>
    <name evidence="2" type="ORF">CQ394_05355</name>
</gene>
<dbReference type="Proteomes" id="UP000789738">
    <property type="component" value="Unassembled WGS sequence"/>
</dbReference>
<reference evidence="3 5" key="2">
    <citation type="submission" date="2018-06" db="EMBL/GenBank/DDBJ databases">
        <authorList>
            <consortium name="IHU Genomes"/>
        </authorList>
    </citation>
    <scope>NUCLEOTIDE SEQUENCE [LARGE SCALE GENOMIC DNA]</scope>
    <source>
        <strain evidence="3 5">NEC25</strain>
    </source>
</reference>
<dbReference type="AlphaFoldDB" id="A0A2A7MI48"/>
<name>A0A2A7MI48_9CLOT</name>
<reference evidence="1" key="3">
    <citation type="submission" date="2021-10" db="EMBL/GenBank/DDBJ databases">
        <authorList>
            <person name="Mesa V."/>
        </authorList>
    </citation>
    <scope>NUCLEOTIDE SEQUENCE</scope>
    <source>
        <strain evidence="1">CC3_PB</strain>
    </source>
</reference>
<keyword evidence="4" id="KW-1185">Reference proteome</keyword>
<evidence type="ECO:0000313" key="1">
    <source>
        <dbReference type="EMBL" id="CAG9707929.1"/>
    </source>
</evidence>
<accession>A0A2A7MI48</accession>
<protein>
    <submittedName>
        <fullName evidence="2">Uncharacterized protein</fullName>
    </submittedName>
</protein>
<sequence length="61" mass="7319">MELHIFLKGKMEPMIFSGDRIDVLDIEMKGIKYKQIRYFRKGFSKSQYIDSKLITRMKSVE</sequence>
<evidence type="ECO:0000313" key="3">
    <source>
        <dbReference type="EMBL" id="VCT84465.1"/>
    </source>
</evidence>
<dbReference type="OrthoDB" id="1932992at2"/>
<reference evidence="2 4" key="1">
    <citation type="submission" date="2017-10" db="EMBL/GenBank/DDBJ databases">
        <title>Effective Description of Clostridium neonatale sp. nov. linked to necrotizing enterocolitis in neonates and a clarification of species assignable to the genus Clostridium (Prazmowski 1880) emend. Lawson and Rainey 2016.</title>
        <authorList>
            <person name="Bernard K."/>
            <person name="Burdz T."/>
            <person name="Wiebe D."/>
            <person name="Balcewich B."/>
            <person name="Alfa M."/>
            <person name="Bernier A.-M."/>
        </authorList>
    </citation>
    <scope>NUCLEOTIDE SEQUENCE [LARGE SCALE GENOMIC DNA]</scope>
    <source>
        <strain evidence="2 4">LCDC99A005</strain>
    </source>
</reference>
<evidence type="ECO:0000313" key="5">
    <source>
        <dbReference type="Proteomes" id="UP000431451"/>
    </source>
</evidence>
<evidence type="ECO:0000313" key="4">
    <source>
        <dbReference type="Proteomes" id="UP000220840"/>
    </source>
</evidence>
<dbReference type="EMBL" id="UWJD01000001">
    <property type="protein sequence ID" value="VCT84465.1"/>
    <property type="molecule type" value="Genomic_DNA"/>
</dbReference>
<organism evidence="2 4">
    <name type="scientific">Clostridium neonatale</name>
    <dbReference type="NCBI Taxonomy" id="137838"/>
    <lineage>
        <taxon>Bacteria</taxon>
        <taxon>Bacillati</taxon>
        <taxon>Bacillota</taxon>
        <taxon>Clostridia</taxon>
        <taxon>Eubacteriales</taxon>
        <taxon>Clostridiaceae</taxon>
        <taxon>Clostridium</taxon>
    </lineage>
</organism>
<evidence type="ECO:0000313" key="2">
    <source>
        <dbReference type="EMBL" id="PEG31153.1"/>
    </source>
</evidence>
<dbReference type="RefSeq" id="WP_058295311.1">
    <property type="nucleotide sequence ID" value="NZ_CAKJVD010000021.1"/>
</dbReference>
<dbReference type="Proteomes" id="UP000431451">
    <property type="component" value="Unassembled WGS sequence"/>
</dbReference>
<dbReference type="Proteomes" id="UP000220840">
    <property type="component" value="Unassembled WGS sequence"/>
</dbReference>